<sequence length="118" mass="12554">MPHTTALHRADNLYCSAVGRFPEPEEPTKCPAAAAAAAATKLNFLSHSSLHSSEVEEIALAASPDGQAAETIIQDVVDLKCEDGASMAESYALAEWVLVAATLGCHRRHHSRAEPQPH</sequence>
<dbReference type="Proteomes" id="UP000237000">
    <property type="component" value="Unassembled WGS sequence"/>
</dbReference>
<accession>A0A2P5G242</accession>
<evidence type="ECO:0000313" key="1">
    <source>
        <dbReference type="EMBL" id="POO04095.1"/>
    </source>
</evidence>
<keyword evidence="2" id="KW-1185">Reference proteome</keyword>
<evidence type="ECO:0000313" key="2">
    <source>
        <dbReference type="Proteomes" id="UP000237000"/>
    </source>
</evidence>
<gene>
    <name evidence="1" type="ORF">TorRG33x02_003990</name>
</gene>
<dbReference type="InParanoid" id="A0A2P5G242"/>
<dbReference type="OrthoDB" id="10301055at2759"/>
<proteinExistence type="predicted"/>
<dbReference type="EMBL" id="JXTC01000001">
    <property type="protein sequence ID" value="POO04095.1"/>
    <property type="molecule type" value="Genomic_DNA"/>
</dbReference>
<dbReference type="AlphaFoldDB" id="A0A2P5G242"/>
<protein>
    <submittedName>
        <fullName evidence="1">Uncharacterized protein</fullName>
    </submittedName>
</protein>
<reference evidence="2" key="1">
    <citation type="submission" date="2016-06" db="EMBL/GenBank/DDBJ databases">
        <title>Parallel loss of symbiosis genes in relatives of nitrogen-fixing non-legume Parasponia.</title>
        <authorList>
            <person name="Van Velzen R."/>
            <person name="Holmer R."/>
            <person name="Bu F."/>
            <person name="Rutten L."/>
            <person name="Van Zeijl A."/>
            <person name="Liu W."/>
            <person name="Santuari L."/>
            <person name="Cao Q."/>
            <person name="Sharma T."/>
            <person name="Shen D."/>
            <person name="Roswanjaya Y."/>
            <person name="Wardhani T."/>
            <person name="Kalhor M.S."/>
            <person name="Jansen J."/>
            <person name="Van den Hoogen J."/>
            <person name="Gungor B."/>
            <person name="Hartog M."/>
            <person name="Hontelez J."/>
            <person name="Verver J."/>
            <person name="Yang W.-C."/>
            <person name="Schijlen E."/>
            <person name="Repin R."/>
            <person name="Schilthuizen M."/>
            <person name="Schranz E."/>
            <person name="Heidstra R."/>
            <person name="Miyata K."/>
            <person name="Fedorova E."/>
            <person name="Kohlen W."/>
            <person name="Bisseling T."/>
            <person name="Smit S."/>
            <person name="Geurts R."/>
        </authorList>
    </citation>
    <scope>NUCLEOTIDE SEQUENCE [LARGE SCALE GENOMIC DNA]</scope>
    <source>
        <strain evidence="2">cv. RG33-2</strain>
    </source>
</reference>
<comment type="caution">
    <text evidence="1">The sequence shown here is derived from an EMBL/GenBank/DDBJ whole genome shotgun (WGS) entry which is preliminary data.</text>
</comment>
<name>A0A2P5G242_TREOI</name>
<organism evidence="1 2">
    <name type="scientific">Trema orientale</name>
    <name type="common">Charcoal tree</name>
    <name type="synonym">Celtis orientalis</name>
    <dbReference type="NCBI Taxonomy" id="63057"/>
    <lineage>
        <taxon>Eukaryota</taxon>
        <taxon>Viridiplantae</taxon>
        <taxon>Streptophyta</taxon>
        <taxon>Embryophyta</taxon>
        <taxon>Tracheophyta</taxon>
        <taxon>Spermatophyta</taxon>
        <taxon>Magnoliopsida</taxon>
        <taxon>eudicotyledons</taxon>
        <taxon>Gunneridae</taxon>
        <taxon>Pentapetalae</taxon>
        <taxon>rosids</taxon>
        <taxon>fabids</taxon>
        <taxon>Rosales</taxon>
        <taxon>Cannabaceae</taxon>
        <taxon>Trema</taxon>
    </lineage>
</organism>